<dbReference type="PANTHER" id="PTHR30427:SF1">
    <property type="entry name" value="TRANSCRIPTIONAL ACTIVATOR PROTEIN LYSR"/>
    <property type="match status" value="1"/>
</dbReference>
<keyword evidence="3" id="KW-0238">DNA-binding</keyword>
<feature type="domain" description="HTH lysR-type" evidence="5">
    <location>
        <begin position="21"/>
        <end position="63"/>
    </location>
</feature>
<evidence type="ECO:0000313" key="7">
    <source>
        <dbReference type="Proteomes" id="UP001589683"/>
    </source>
</evidence>
<keyword evidence="2" id="KW-0805">Transcription regulation</keyword>
<dbReference type="RefSeq" id="WP_213888507.1">
    <property type="nucleotide sequence ID" value="NZ_JAGFNU010000004.1"/>
</dbReference>
<evidence type="ECO:0000256" key="3">
    <source>
        <dbReference type="ARBA" id="ARBA00023125"/>
    </source>
</evidence>
<evidence type="ECO:0000256" key="2">
    <source>
        <dbReference type="ARBA" id="ARBA00023015"/>
    </source>
</evidence>
<dbReference type="Pfam" id="PF03466">
    <property type="entry name" value="LysR_substrate"/>
    <property type="match status" value="1"/>
</dbReference>
<dbReference type="PRINTS" id="PR00039">
    <property type="entry name" value="HTHLYSR"/>
</dbReference>
<sequence length="304" mass="33610">MRKNWHSVREYQALRATISGGSTTSAARRLGLTQSAISRSISSLETRLGKTLFQRESGRLRPTDEAIQLNARLDDLFVALDQIDGENDQRQETLKLIAPPTYAHRFLVTRVASFLKANPNIFISFEIGTSDEVVTGILDNRFDLGITGVELTRTGLNLIPFRNSQTVCVMKPDHPLAKKKIIRPEDLDGQDIVALSSRHARRAQLERAIAEVGAKAHVVAETGTTVAAIEMVRAGLGLAVVSPFPAIQANEQDLAVRLFEPPLQYRTYFAVSDHRPLSRVARAFMRHVRLTTPGDSFDTALTAD</sequence>
<evidence type="ECO:0000313" key="6">
    <source>
        <dbReference type="EMBL" id="MFB9230238.1"/>
    </source>
</evidence>
<dbReference type="Gene3D" id="3.40.190.290">
    <property type="match status" value="1"/>
</dbReference>
<comment type="caution">
    <text evidence="6">The sequence shown here is derived from an EMBL/GenBank/DDBJ whole genome shotgun (WGS) entry which is preliminary data.</text>
</comment>
<dbReference type="InterPro" id="IPR036390">
    <property type="entry name" value="WH_DNA-bd_sf"/>
</dbReference>
<dbReference type="Gene3D" id="1.10.10.10">
    <property type="entry name" value="Winged helix-like DNA-binding domain superfamily/Winged helix DNA-binding domain"/>
    <property type="match status" value="1"/>
</dbReference>
<evidence type="ECO:0000256" key="1">
    <source>
        <dbReference type="ARBA" id="ARBA00009437"/>
    </source>
</evidence>
<keyword evidence="4" id="KW-0804">Transcription</keyword>
<gene>
    <name evidence="6" type="ORF">ACFFUT_00375</name>
</gene>
<keyword evidence="7" id="KW-1185">Reference proteome</keyword>
<dbReference type="Pfam" id="PF00126">
    <property type="entry name" value="HTH_1"/>
    <property type="match status" value="1"/>
</dbReference>
<dbReference type="PROSITE" id="PS50931">
    <property type="entry name" value="HTH_LYSR"/>
    <property type="match status" value="1"/>
</dbReference>
<dbReference type="SUPFAM" id="SSF46785">
    <property type="entry name" value="Winged helix' DNA-binding domain"/>
    <property type="match status" value="1"/>
</dbReference>
<reference evidence="6 7" key="1">
    <citation type="submission" date="2024-09" db="EMBL/GenBank/DDBJ databases">
        <authorList>
            <person name="Sun Q."/>
            <person name="Mori K."/>
        </authorList>
    </citation>
    <scope>NUCLEOTIDE SEQUENCE [LARGE SCALE GENOMIC DNA]</scope>
    <source>
        <strain evidence="6 7">CECT 8726</strain>
    </source>
</reference>
<proteinExistence type="inferred from homology"/>
<name>A0ABV5JBW2_9RHOB</name>
<dbReference type="Proteomes" id="UP001589683">
    <property type="component" value="Unassembled WGS sequence"/>
</dbReference>
<comment type="similarity">
    <text evidence="1">Belongs to the LysR transcriptional regulatory family.</text>
</comment>
<dbReference type="InterPro" id="IPR036388">
    <property type="entry name" value="WH-like_DNA-bd_sf"/>
</dbReference>
<dbReference type="SUPFAM" id="SSF53850">
    <property type="entry name" value="Periplasmic binding protein-like II"/>
    <property type="match status" value="1"/>
</dbReference>
<accession>A0ABV5JBW2</accession>
<dbReference type="EMBL" id="JBHMEA010000006">
    <property type="protein sequence ID" value="MFB9230238.1"/>
    <property type="molecule type" value="Genomic_DNA"/>
</dbReference>
<evidence type="ECO:0000259" key="5">
    <source>
        <dbReference type="PROSITE" id="PS50931"/>
    </source>
</evidence>
<dbReference type="InterPro" id="IPR005119">
    <property type="entry name" value="LysR_subst-bd"/>
</dbReference>
<organism evidence="6 7">
    <name type="scientific">Pseudohalocynthiibacter aestuariivivens</name>
    <dbReference type="NCBI Taxonomy" id="1591409"/>
    <lineage>
        <taxon>Bacteria</taxon>
        <taxon>Pseudomonadati</taxon>
        <taxon>Pseudomonadota</taxon>
        <taxon>Alphaproteobacteria</taxon>
        <taxon>Rhodobacterales</taxon>
        <taxon>Paracoccaceae</taxon>
        <taxon>Pseudohalocynthiibacter</taxon>
    </lineage>
</organism>
<dbReference type="InterPro" id="IPR000847">
    <property type="entry name" value="LysR_HTH_N"/>
</dbReference>
<evidence type="ECO:0000256" key="4">
    <source>
        <dbReference type="ARBA" id="ARBA00023163"/>
    </source>
</evidence>
<protein>
    <submittedName>
        <fullName evidence="6">LysR family transcriptional regulator</fullName>
    </submittedName>
</protein>
<dbReference type="PANTHER" id="PTHR30427">
    <property type="entry name" value="TRANSCRIPTIONAL ACTIVATOR PROTEIN LYSR"/>
    <property type="match status" value="1"/>
</dbReference>